<feature type="region of interest" description="Disordered" evidence="1">
    <location>
        <begin position="192"/>
        <end position="229"/>
    </location>
</feature>
<evidence type="ECO:0000256" key="1">
    <source>
        <dbReference type="SAM" id="MobiDB-lite"/>
    </source>
</evidence>
<dbReference type="Proteomes" id="UP000770661">
    <property type="component" value="Unassembled WGS sequence"/>
</dbReference>
<organism evidence="2 3">
    <name type="scientific">Chionoecetes opilio</name>
    <name type="common">Atlantic snow crab</name>
    <name type="synonym">Cancer opilio</name>
    <dbReference type="NCBI Taxonomy" id="41210"/>
    <lineage>
        <taxon>Eukaryota</taxon>
        <taxon>Metazoa</taxon>
        <taxon>Ecdysozoa</taxon>
        <taxon>Arthropoda</taxon>
        <taxon>Crustacea</taxon>
        <taxon>Multicrustacea</taxon>
        <taxon>Malacostraca</taxon>
        <taxon>Eumalacostraca</taxon>
        <taxon>Eucarida</taxon>
        <taxon>Decapoda</taxon>
        <taxon>Pleocyemata</taxon>
        <taxon>Brachyura</taxon>
        <taxon>Eubrachyura</taxon>
        <taxon>Majoidea</taxon>
        <taxon>Majidae</taxon>
        <taxon>Chionoecetes</taxon>
    </lineage>
</organism>
<dbReference type="AlphaFoldDB" id="A0A8J4YRM1"/>
<dbReference type="OrthoDB" id="5967813at2759"/>
<proteinExistence type="predicted"/>
<sequence length="252" mass="27526">MPPCDPKGRHKIVAIYKNALGVDAQCFGTTVDTAFLSSSSEISLFCQQISSADIGSPPGWEENSFLQSMPSVVSGQREVHSATSSTALQGVIHFFFLWERGKTVLGKHGGPIPKSRCLLHVNIHMHKHPGLPGVPDAGTFQVVIYDKPPLVSVNEAKKECSARKKERGKNSPQIKRPRCAHQTCVSRWHLDNLSPPNKKKPNAEAAVGHWMGKKKSRVPSGARSPRQQRGSELVVCLQKCAGCGGRCYARNQ</sequence>
<gene>
    <name evidence="2" type="ORF">GWK47_030680</name>
</gene>
<reference evidence="2" key="1">
    <citation type="submission" date="2020-07" db="EMBL/GenBank/DDBJ databases">
        <title>The High-quality genome of the commercially important snow crab, Chionoecetes opilio.</title>
        <authorList>
            <person name="Jeong J.-H."/>
            <person name="Ryu S."/>
        </authorList>
    </citation>
    <scope>NUCLEOTIDE SEQUENCE</scope>
    <source>
        <strain evidence="2">MADBK_172401_WGS</strain>
        <tissue evidence="2">Digestive gland</tissue>
    </source>
</reference>
<name>A0A8J4YRM1_CHIOP</name>
<evidence type="ECO:0000313" key="2">
    <source>
        <dbReference type="EMBL" id="KAG0729279.1"/>
    </source>
</evidence>
<evidence type="ECO:0000313" key="3">
    <source>
        <dbReference type="Proteomes" id="UP000770661"/>
    </source>
</evidence>
<accession>A0A8J4YRM1</accession>
<comment type="caution">
    <text evidence="2">The sequence shown here is derived from an EMBL/GenBank/DDBJ whole genome shotgun (WGS) entry which is preliminary data.</text>
</comment>
<keyword evidence="3" id="KW-1185">Reference proteome</keyword>
<protein>
    <submittedName>
        <fullName evidence="2">Uncharacterized protein</fullName>
    </submittedName>
</protein>
<dbReference type="EMBL" id="JACEEZ010001381">
    <property type="protein sequence ID" value="KAG0729279.1"/>
    <property type="molecule type" value="Genomic_DNA"/>
</dbReference>